<sequence length="207" mass="22979">MTECQHTPPHVTRGTIQDAKSLFGEKVMLRIPGKCAGSFVLKQFHPNLSGDEVFCRHPTCREQSGHRRELYLCPTHVISLKKDISQVIKGGPVADENFSLSMQDHDHKDLIESTSLIGLLEVVYHAKEKSPEILEAILNARNFLIITSTVLQPDIAGPTAVPLVALMLRLILEDKNDTGKVNCLVSDLRKVIEVNLAAFGIVYSWIS</sequence>
<feature type="non-terminal residue" evidence="1">
    <location>
        <position position="207"/>
    </location>
</feature>
<organism evidence="1 2">
    <name type="scientific">Porites evermanni</name>
    <dbReference type="NCBI Taxonomy" id="104178"/>
    <lineage>
        <taxon>Eukaryota</taxon>
        <taxon>Metazoa</taxon>
        <taxon>Cnidaria</taxon>
        <taxon>Anthozoa</taxon>
        <taxon>Hexacorallia</taxon>
        <taxon>Scleractinia</taxon>
        <taxon>Fungiina</taxon>
        <taxon>Poritidae</taxon>
        <taxon>Porites</taxon>
    </lineage>
</organism>
<evidence type="ECO:0000313" key="1">
    <source>
        <dbReference type="EMBL" id="CAH3026944.1"/>
    </source>
</evidence>
<gene>
    <name evidence="1" type="ORF">PEVE_00030277</name>
</gene>
<proteinExistence type="predicted"/>
<keyword evidence="2" id="KW-1185">Reference proteome</keyword>
<accession>A0ABN8MEP7</accession>
<evidence type="ECO:0000313" key="2">
    <source>
        <dbReference type="Proteomes" id="UP001159427"/>
    </source>
</evidence>
<dbReference type="Proteomes" id="UP001159427">
    <property type="component" value="Unassembled WGS sequence"/>
</dbReference>
<comment type="caution">
    <text evidence="1">The sequence shown here is derived from an EMBL/GenBank/DDBJ whole genome shotgun (WGS) entry which is preliminary data.</text>
</comment>
<name>A0ABN8MEP7_9CNID</name>
<dbReference type="EMBL" id="CALNXI010000428">
    <property type="protein sequence ID" value="CAH3026944.1"/>
    <property type="molecule type" value="Genomic_DNA"/>
</dbReference>
<reference evidence="1 2" key="1">
    <citation type="submission" date="2022-05" db="EMBL/GenBank/DDBJ databases">
        <authorList>
            <consortium name="Genoscope - CEA"/>
            <person name="William W."/>
        </authorList>
    </citation>
    <scope>NUCLEOTIDE SEQUENCE [LARGE SCALE GENOMIC DNA]</scope>
</reference>
<protein>
    <submittedName>
        <fullName evidence="1">Uncharacterized protein</fullName>
    </submittedName>
</protein>